<gene>
    <name evidence="5" type="primary">rplY</name>
    <name evidence="5" type="synonym">ctc</name>
    <name evidence="9" type="ORF">DEALK_04510</name>
</gene>
<dbReference type="OrthoDB" id="9790002at2"/>
<evidence type="ECO:0000313" key="10">
    <source>
        <dbReference type="Proteomes" id="UP000053947"/>
    </source>
</evidence>
<dbReference type="Pfam" id="PF01386">
    <property type="entry name" value="Ribosomal_L25p"/>
    <property type="match status" value="1"/>
</dbReference>
<evidence type="ECO:0000256" key="2">
    <source>
        <dbReference type="ARBA" id="ARBA00022884"/>
    </source>
</evidence>
<dbReference type="InterPro" id="IPR029751">
    <property type="entry name" value="Ribosomal_L25_dom"/>
</dbReference>
<evidence type="ECO:0000313" key="9">
    <source>
        <dbReference type="EMBL" id="KTB47606.1"/>
    </source>
</evidence>
<dbReference type="STRING" id="1217799.DEALK_04510"/>
<evidence type="ECO:0000259" key="7">
    <source>
        <dbReference type="Pfam" id="PF01386"/>
    </source>
</evidence>
<feature type="domain" description="Large ribosomal subunit protein bL25 L25" evidence="7">
    <location>
        <begin position="8"/>
        <end position="92"/>
    </location>
</feature>
<sequence length="219" mass="23234">MDKIAVKLSPRVTTGKKTRFLRRSGVTPCHLFGHNLASESLQAATSELERVIAVAGTTRLVALEAGGKKTRMAFVREIQRTPVGGDLLHVDFYQVNMDEPIKAEIPLHLTGEAPALKTKGRILVHPMGHIEVESLPAKLPATISVNLSTLETLDDAIHVRDLVVDPAVTILTDGDQLVAKVSEISVKAEEAEVVAPTAEGAPAGTEAAASAEGAEAKKE</sequence>
<dbReference type="Gene3D" id="2.40.240.10">
    <property type="entry name" value="Ribosomal Protein L25, Chain P"/>
    <property type="match status" value="1"/>
</dbReference>
<keyword evidence="1 5" id="KW-0699">rRNA-binding</keyword>
<comment type="subunit">
    <text evidence="5">Part of the 50S ribosomal subunit; part of the 5S rRNA/L5/L18/L25 subcomplex. Contacts the 5S rRNA. Binds to the 5S rRNA independently of L5 and L18.</text>
</comment>
<dbReference type="SUPFAM" id="SSF50715">
    <property type="entry name" value="Ribosomal protein L25-like"/>
    <property type="match status" value="1"/>
</dbReference>
<dbReference type="HAMAP" id="MF_01334">
    <property type="entry name" value="Ribosomal_bL25_CTC"/>
    <property type="match status" value="1"/>
</dbReference>
<evidence type="ECO:0000256" key="1">
    <source>
        <dbReference type="ARBA" id="ARBA00022730"/>
    </source>
</evidence>
<dbReference type="InterPro" id="IPR020057">
    <property type="entry name" value="Ribosomal_bL25_b-dom"/>
</dbReference>
<protein>
    <recommendedName>
        <fullName evidence="5">Large ribosomal subunit protein bL25</fullName>
    </recommendedName>
    <alternativeName>
        <fullName evidence="5">General stress protein CTC</fullName>
    </alternativeName>
</protein>
<dbReference type="GO" id="GO:0008097">
    <property type="term" value="F:5S rRNA binding"/>
    <property type="evidence" value="ECO:0007669"/>
    <property type="project" value="InterPro"/>
</dbReference>
<dbReference type="Gene3D" id="2.170.120.20">
    <property type="entry name" value="Ribosomal protein L25, beta domain"/>
    <property type="match status" value="1"/>
</dbReference>
<proteinExistence type="inferred from homology"/>
<dbReference type="Pfam" id="PF14693">
    <property type="entry name" value="Ribosomal_TL5_C"/>
    <property type="match status" value="1"/>
</dbReference>
<dbReference type="NCBIfam" id="TIGR00731">
    <property type="entry name" value="bL25_bact_ctc"/>
    <property type="match status" value="1"/>
</dbReference>
<evidence type="ECO:0000256" key="6">
    <source>
        <dbReference type="SAM" id="MobiDB-lite"/>
    </source>
</evidence>
<keyword evidence="2 5" id="KW-0694">RNA-binding</keyword>
<evidence type="ECO:0000256" key="3">
    <source>
        <dbReference type="ARBA" id="ARBA00022980"/>
    </source>
</evidence>
<dbReference type="PANTHER" id="PTHR33284">
    <property type="entry name" value="RIBOSOMAL PROTEIN L25/GLN-TRNA SYNTHETASE, ANTI-CODON-BINDING DOMAIN-CONTAINING PROTEIN"/>
    <property type="match status" value="1"/>
</dbReference>
<dbReference type="InterPro" id="IPR020056">
    <property type="entry name" value="Rbsml_bL25/Gln-tRNA_synth_N"/>
</dbReference>
<comment type="function">
    <text evidence="5">This is one of the proteins that binds to the 5S RNA in the ribosome where it forms part of the central protuberance.</text>
</comment>
<evidence type="ECO:0000256" key="5">
    <source>
        <dbReference type="HAMAP-Rule" id="MF_01334"/>
    </source>
</evidence>
<evidence type="ECO:0000259" key="8">
    <source>
        <dbReference type="Pfam" id="PF14693"/>
    </source>
</evidence>
<comment type="similarity">
    <text evidence="5">Belongs to the bacterial ribosomal protein bL25 family. CTC subfamily.</text>
</comment>
<dbReference type="PANTHER" id="PTHR33284:SF1">
    <property type="entry name" value="RIBOSOMAL PROTEIN L25_GLN-TRNA SYNTHETASE, ANTI-CODON-BINDING DOMAIN-CONTAINING PROTEIN"/>
    <property type="match status" value="1"/>
</dbReference>
<feature type="domain" description="Large ribosomal subunit protein bL25 beta" evidence="8">
    <location>
        <begin position="101"/>
        <end position="183"/>
    </location>
</feature>
<dbReference type="InterPro" id="IPR011035">
    <property type="entry name" value="Ribosomal_bL25/Gln-tRNA_synth"/>
</dbReference>
<keyword evidence="4 5" id="KW-0687">Ribonucleoprotein</keyword>
<name>A0A0W0GGD2_9CHLR</name>
<dbReference type="InterPro" id="IPR001021">
    <property type="entry name" value="Ribosomal_bL25_long"/>
</dbReference>
<keyword evidence="3 5" id="KW-0689">Ribosomal protein</keyword>
<dbReference type="InterPro" id="IPR037121">
    <property type="entry name" value="Ribosomal_bL25_C"/>
</dbReference>
<comment type="caution">
    <text evidence="9">The sequence shown here is derived from an EMBL/GenBank/DDBJ whole genome shotgun (WGS) entry which is preliminary data.</text>
</comment>
<dbReference type="RefSeq" id="WP_058438296.1">
    <property type="nucleotide sequence ID" value="NZ_KQ758903.1"/>
</dbReference>
<dbReference type="GO" id="GO:0022625">
    <property type="term" value="C:cytosolic large ribosomal subunit"/>
    <property type="evidence" value="ECO:0007669"/>
    <property type="project" value="TreeGrafter"/>
</dbReference>
<keyword evidence="10" id="KW-1185">Reference proteome</keyword>
<dbReference type="CDD" id="cd00495">
    <property type="entry name" value="Ribosomal_L25_TL5_CTC"/>
    <property type="match status" value="1"/>
</dbReference>
<dbReference type="GO" id="GO:0003735">
    <property type="term" value="F:structural constituent of ribosome"/>
    <property type="evidence" value="ECO:0007669"/>
    <property type="project" value="InterPro"/>
</dbReference>
<feature type="region of interest" description="Disordered" evidence="6">
    <location>
        <begin position="192"/>
        <end position="219"/>
    </location>
</feature>
<reference evidence="9 10" key="1">
    <citation type="submission" date="2015-06" db="EMBL/GenBank/DDBJ databases">
        <title>Genome sequence of the organohalide-respiring Dehalogenimonas alkenigignens type strain (IP3-3T).</title>
        <authorList>
            <person name="Key T.A."/>
            <person name="Richmond D.P."/>
            <person name="Bowman K.S."/>
            <person name="Cho Y.-J."/>
            <person name="Chun J."/>
            <person name="da Costa M.S."/>
            <person name="Rainey F.A."/>
            <person name="Moe W.M."/>
        </authorList>
    </citation>
    <scope>NUCLEOTIDE SEQUENCE [LARGE SCALE GENOMIC DNA]</scope>
    <source>
        <strain evidence="9 10">IP3-3</strain>
    </source>
</reference>
<dbReference type="Proteomes" id="UP000053947">
    <property type="component" value="Unassembled WGS sequence"/>
</dbReference>
<dbReference type="AlphaFoldDB" id="A0A0W0GGD2"/>
<dbReference type="EMBL" id="LFDV01000002">
    <property type="protein sequence ID" value="KTB47606.1"/>
    <property type="molecule type" value="Genomic_DNA"/>
</dbReference>
<feature type="compositionally biased region" description="Low complexity" evidence="6">
    <location>
        <begin position="193"/>
        <end position="213"/>
    </location>
</feature>
<evidence type="ECO:0000256" key="4">
    <source>
        <dbReference type="ARBA" id="ARBA00023274"/>
    </source>
</evidence>
<accession>A0A0W0GGD2</accession>
<dbReference type="InterPro" id="IPR020930">
    <property type="entry name" value="Ribosomal_uL5_bac-type"/>
</dbReference>
<organism evidence="9 10">
    <name type="scientific">Dehalogenimonas alkenigignens</name>
    <dbReference type="NCBI Taxonomy" id="1217799"/>
    <lineage>
        <taxon>Bacteria</taxon>
        <taxon>Bacillati</taxon>
        <taxon>Chloroflexota</taxon>
        <taxon>Dehalococcoidia</taxon>
        <taxon>Dehalococcoidales</taxon>
        <taxon>Dehalococcoidaceae</taxon>
        <taxon>Dehalogenimonas</taxon>
    </lineage>
</organism>
<dbReference type="GO" id="GO:0006412">
    <property type="term" value="P:translation"/>
    <property type="evidence" value="ECO:0007669"/>
    <property type="project" value="UniProtKB-UniRule"/>
</dbReference>